<name>A0A0C2BEZ1_9BILA</name>
<sequence>SFVMEQKGRGLHVAVWTVNDIAEMHWMLEDLSIPILTDYPSYVSKMTHLSAIREKEYAEPALQTAACSSSN</sequence>
<evidence type="ECO:0000313" key="3">
    <source>
        <dbReference type="Proteomes" id="UP000054047"/>
    </source>
</evidence>
<dbReference type="InterPro" id="IPR017946">
    <property type="entry name" value="PLC-like_Pdiesterase_TIM-brl"/>
</dbReference>
<dbReference type="OrthoDB" id="5814738at2759"/>
<protein>
    <recommendedName>
        <fullName evidence="1">GP-PDE domain-containing protein</fullName>
    </recommendedName>
</protein>
<dbReference type="GO" id="GO:0006629">
    <property type="term" value="P:lipid metabolic process"/>
    <property type="evidence" value="ECO:0007669"/>
    <property type="project" value="InterPro"/>
</dbReference>
<dbReference type="Proteomes" id="UP000054047">
    <property type="component" value="Unassembled WGS sequence"/>
</dbReference>
<dbReference type="EMBL" id="KN795903">
    <property type="protein sequence ID" value="KIH42303.1"/>
    <property type="molecule type" value="Genomic_DNA"/>
</dbReference>
<evidence type="ECO:0000313" key="2">
    <source>
        <dbReference type="EMBL" id="KIH42303.1"/>
    </source>
</evidence>
<feature type="non-terminal residue" evidence="2">
    <location>
        <position position="1"/>
    </location>
</feature>
<dbReference type="SUPFAM" id="SSF51695">
    <property type="entry name" value="PLC-like phosphodiesterases"/>
    <property type="match status" value="1"/>
</dbReference>
<keyword evidence="3" id="KW-1185">Reference proteome</keyword>
<dbReference type="GO" id="GO:0008081">
    <property type="term" value="F:phosphoric diester hydrolase activity"/>
    <property type="evidence" value="ECO:0007669"/>
    <property type="project" value="InterPro"/>
</dbReference>
<feature type="domain" description="GP-PDE" evidence="1">
    <location>
        <begin position="2"/>
        <end position="40"/>
    </location>
</feature>
<dbReference type="InterPro" id="IPR030395">
    <property type="entry name" value="GP_PDE_dom"/>
</dbReference>
<gene>
    <name evidence="2" type="ORF">ANCDUO_27714</name>
</gene>
<accession>A0A0C2BEZ1</accession>
<dbReference type="Gene3D" id="3.20.20.190">
    <property type="entry name" value="Phosphatidylinositol (PI) phosphodiesterase"/>
    <property type="match status" value="1"/>
</dbReference>
<dbReference type="Pfam" id="PF03009">
    <property type="entry name" value="GDPD"/>
    <property type="match status" value="1"/>
</dbReference>
<dbReference type="AlphaFoldDB" id="A0A0C2BEZ1"/>
<reference evidence="2 3" key="1">
    <citation type="submission" date="2013-12" db="EMBL/GenBank/DDBJ databases">
        <title>Draft genome of the parsitic nematode Ancylostoma duodenale.</title>
        <authorList>
            <person name="Mitreva M."/>
        </authorList>
    </citation>
    <scope>NUCLEOTIDE SEQUENCE [LARGE SCALE GENOMIC DNA]</scope>
    <source>
        <strain evidence="2 3">Zhejiang</strain>
    </source>
</reference>
<organism evidence="2 3">
    <name type="scientific">Ancylostoma duodenale</name>
    <dbReference type="NCBI Taxonomy" id="51022"/>
    <lineage>
        <taxon>Eukaryota</taxon>
        <taxon>Metazoa</taxon>
        <taxon>Ecdysozoa</taxon>
        <taxon>Nematoda</taxon>
        <taxon>Chromadorea</taxon>
        <taxon>Rhabditida</taxon>
        <taxon>Rhabditina</taxon>
        <taxon>Rhabditomorpha</taxon>
        <taxon>Strongyloidea</taxon>
        <taxon>Ancylostomatidae</taxon>
        <taxon>Ancylostomatinae</taxon>
        <taxon>Ancylostoma</taxon>
    </lineage>
</organism>
<evidence type="ECO:0000259" key="1">
    <source>
        <dbReference type="Pfam" id="PF03009"/>
    </source>
</evidence>
<proteinExistence type="predicted"/>